<dbReference type="AlphaFoldDB" id="T1K4I4"/>
<reference evidence="15" key="2">
    <citation type="submission" date="2015-06" db="UniProtKB">
        <authorList>
            <consortium name="EnsemblMetazoa"/>
        </authorList>
    </citation>
    <scope>IDENTIFICATION</scope>
</reference>
<keyword evidence="5 11" id="KW-0378">Hydrolase</keyword>
<evidence type="ECO:0000256" key="7">
    <source>
        <dbReference type="ARBA" id="ARBA00023049"/>
    </source>
</evidence>
<evidence type="ECO:0000256" key="11">
    <source>
        <dbReference type="PROSITE-ProRule" id="PRU01211"/>
    </source>
</evidence>
<dbReference type="Pfam" id="PF00431">
    <property type="entry name" value="CUB"/>
    <property type="match status" value="1"/>
</dbReference>
<dbReference type="Gene3D" id="3.40.390.10">
    <property type="entry name" value="Collagenase (Catalytic Domain)"/>
    <property type="match status" value="1"/>
</dbReference>
<dbReference type="GO" id="GO:0008270">
    <property type="term" value="F:zinc ion binding"/>
    <property type="evidence" value="ECO:0007669"/>
    <property type="project" value="UniProtKB-UniRule"/>
</dbReference>
<keyword evidence="6 11" id="KW-0862">Zinc</keyword>
<evidence type="ECO:0000256" key="8">
    <source>
        <dbReference type="ARBA" id="ARBA00023157"/>
    </source>
</evidence>
<dbReference type="EMBL" id="CAEY01001578">
    <property type="status" value="NOT_ANNOTATED_CDS"/>
    <property type="molecule type" value="Genomic_DNA"/>
</dbReference>
<dbReference type="PROSITE" id="PS01180">
    <property type="entry name" value="CUB"/>
    <property type="match status" value="1"/>
</dbReference>
<dbReference type="GO" id="GO:0006508">
    <property type="term" value="P:proteolysis"/>
    <property type="evidence" value="ECO:0007669"/>
    <property type="project" value="UniProtKB-KW"/>
</dbReference>
<comment type="function">
    <text evidence="9">Zinc metalloprotease. Provoques deadhesion of endothelial cells from cell cultures, and also degradation of fibronectin, fibrinogen and gelatin in vitro. Its role in the venom is not fully understood but it might act as a spreading factor that facilitates diffusion of other venom toxins. Alternatively, it might be involved in the proteolytic processing of other venom toxins or it might play a role in extra-oral digestion of prey.</text>
</comment>
<dbReference type="Pfam" id="PF01400">
    <property type="entry name" value="Astacin"/>
    <property type="match status" value="2"/>
</dbReference>
<organism evidence="15 16">
    <name type="scientific">Tetranychus urticae</name>
    <name type="common">Two-spotted spider mite</name>
    <dbReference type="NCBI Taxonomy" id="32264"/>
    <lineage>
        <taxon>Eukaryota</taxon>
        <taxon>Metazoa</taxon>
        <taxon>Ecdysozoa</taxon>
        <taxon>Arthropoda</taxon>
        <taxon>Chelicerata</taxon>
        <taxon>Arachnida</taxon>
        <taxon>Acari</taxon>
        <taxon>Acariformes</taxon>
        <taxon>Trombidiformes</taxon>
        <taxon>Prostigmata</taxon>
        <taxon>Eleutherengona</taxon>
        <taxon>Raphignathae</taxon>
        <taxon>Tetranychoidea</taxon>
        <taxon>Tetranychidae</taxon>
        <taxon>Tetranychus</taxon>
    </lineage>
</organism>
<feature type="chain" id="PRO_5005147076" description="Metalloendopeptidase" evidence="12">
    <location>
        <begin position="24"/>
        <end position="387"/>
    </location>
</feature>
<keyword evidence="7 11" id="KW-0482">Metalloprotease</keyword>
<dbReference type="GO" id="GO:0004222">
    <property type="term" value="F:metalloendopeptidase activity"/>
    <property type="evidence" value="ECO:0007669"/>
    <property type="project" value="UniProtKB-UniRule"/>
</dbReference>
<dbReference type="InterPro" id="IPR001506">
    <property type="entry name" value="Peptidase_M12A"/>
</dbReference>
<evidence type="ECO:0000256" key="10">
    <source>
        <dbReference type="PROSITE-ProRule" id="PRU00059"/>
    </source>
</evidence>
<evidence type="ECO:0000313" key="15">
    <source>
        <dbReference type="EnsemblMetazoa" id="tetur05g02730.1"/>
    </source>
</evidence>
<dbReference type="InterPro" id="IPR035914">
    <property type="entry name" value="Sperma_CUB_dom_sf"/>
</dbReference>
<keyword evidence="12" id="KW-0732">Signal</keyword>
<proteinExistence type="predicted"/>
<feature type="signal peptide" evidence="12">
    <location>
        <begin position="1"/>
        <end position="23"/>
    </location>
</feature>
<accession>T1K4I4</accession>
<dbReference type="Proteomes" id="UP000015104">
    <property type="component" value="Unassembled WGS sequence"/>
</dbReference>
<comment type="subunit">
    <text evidence="1">Monomer.</text>
</comment>
<feature type="binding site" evidence="11">
    <location>
        <position position="140"/>
    </location>
    <ligand>
        <name>Zn(2+)</name>
        <dbReference type="ChEBI" id="CHEBI:29105"/>
        <note>catalytic</note>
    </ligand>
</feature>
<feature type="active site" evidence="11">
    <location>
        <position position="141"/>
    </location>
</feature>
<evidence type="ECO:0000256" key="9">
    <source>
        <dbReference type="ARBA" id="ARBA00025529"/>
    </source>
</evidence>
<dbReference type="InterPro" id="IPR024079">
    <property type="entry name" value="MetalloPept_cat_dom_sf"/>
</dbReference>
<reference evidence="16" key="1">
    <citation type="submission" date="2011-08" db="EMBL/GenBank/DDBJ databases">
        <authorList>
            <person name="Rombauts S."/>
        </authorList>
    </citation>
    <scope>NUCLEOTIDE SEQUENCE</scope>
    <source>
        <strain evidence="16">London</strain>
    </source>
</reference>
<evidence type="ECO:0000256" key="3">
    <source>
        <dbReference type="ARBA" id="ARBA00022670"/>
    </source>
</evidence>
<dbReference type="SUPFAM" id="SSF49854">
    <property type="entry name" value="Spermadhesin, CUB domain"/>
    <property type="match status" value="1"/>
</dbReference>
<feature type="binding site" evidence="11">
    <location>
        <position position="150"/>
    </location>
    <ligand>
        <name>Zn(2+)</name>
        <dbReference type="ChEBI" id="CHEBI:29105"/>
        <note>catalytic</note>
    </ligand>
</feature>
<keyword evidence="2" id="KW-0245">EGF-like domain</keyword>
<dbReference type="PANTHER" id="PTHR10127">
    <property type="entry name" value="DISCOIDIN, CUB, EGF, LAMININ , AND ZINC METALLOPROTEASE DOMAIN CONTAINING"/>
    <property type="match status" value="1"/>
</dbReference>
<dbReference type="PROSITE" id="PS51864">
    <property type="entry name" value="ASTACIN"/>
    <property type="match status" value="1"/>
</dbReference>
<keyword evidence="16" id="KW-1185">Reference proteome</keyword>
<comment type="cofactor">
    <cofactor evidence="11 12">
        <name>Zn(2+)</name>
        <dbReference type="ChEBI" id="CHEBI:29105"/>
    </cofactor>
    <text evidence="11 12">Binds 1 zinc ion per subunit.</text>
</comment>
<feature type="domain" description="CUB" evidence="13">
    <location>
        <begin position="309"/>
        <end position="387"/>
    </location>
</feature>
<evidence type="ECO:0000313" key="16">
    <source>
        <dbReference type="Proteomes" id="UP000015104"/>
    </source>
</evidence>
<evidence type="ECO:0000256" key="4">
    <source>
        <dbReference type="ARBA" id="ARBA00022723"/>
    </source>
</evidence>
<evidence type="ECO:0000256" key="12">
    <source>
        <dbReference type="RuleBase" id="RU361183"/>
    </source>
</evidence>
<evidence type="ECO:0000256" key="5">
    <source>
        <dbReference type="ARBA" id="ARBA00022801"/>
    </source>
</evidence>
<evidence type="ECO:0000259" key="14">
    <source>
        <dbReference type="PROSITE" id="PS51864"/>
    </source>
</evidence>
<evidence type="ECO:0000259" key="13">
    <source>
        <dbReference type="PROSITE" id="PS01180"/>
    </source>
</evidence>
<keyword evidence="4 11" id="KW-0479">Metal-binding</keyword>
<dbReference type="SUPFAM" id="SSF55486">
    <property type="entry name" value="Metalloproteases ('zincins'), catalytic domain"/>
    <property type="match status" value="1"/>
</dbReference>
<dbReference type="EnsemblMetazoa" id="tetur05g02730.1">
    <property type="protein sequence ID" value="tetur05g02730.1"/>
    <property type="gene ID" value="tetur05g02730"/>
</dbReference>
<comment type="caution">
    <text evidence="10">Lacks conserved residue(s) required for the propagation of feature annotation.</text>
</comment>
<keyword evidence="3 11" id="KW-0645">Protease</keyword>
<dbReference type="SMART" id="SM00235">
    <property type="entry name" value="ZnMc"/>
    <property type="match status" value="1"/>
</dbReference>
<sequence>MIKNLAKFLLLIYLVANNNSVSGQTWFSSLKQFGNFSNLCGHLKSPNNQITGQDQDKSSCNKNCRIAVKEAISDWERYTCIKFLDWGDDEYFDEDEYNRFYIKFRADQPGCFTVFRKNNYHLGQSVNLGDGCLTKTKILHELGHVLHLDHVHGRPDHQYELRSDLWEQVPYDYRSIMHYQSSDFSVSPFKLITMSTRSPNLQYLIDEPRQGLSFYDIKQVNLMYNCTYACPSDHFCLNQGISLPNLYYYNINEVDSNNNDFNDPDHVDTDEDGCSCLCPPAFVGPHCEISKYKTNYAFDQMIKRSGASACGNVLKSEGSIQTQDYPKRSKPFDSCSWIINAPKGYRIELFFVDFWFDEPTTYLNYYENRCASERVEIRCNDPYEPEM</sequence>
<feature type="domain" description="Peptidase M12A" evidence="14">
    <location>
        <begin position="19"/>
        <end position="227"/>
    </location>
</feature>
<dbReference type="EC" id="3.4.24.-" evidence="12"/>
<dbReference type="HOGENOM" id="CLU_714407_0_0_1"/>
<evidence type="ECO:0000256" key="1">
    <source>
        <dbReference type="ARBA" id="ARBA00011245"/>
    </source>
</evidence>
<dbReference type="InterPro" id="IPR006026">
    <property type="entry name" value="Peptidase_Metallo"/>
</dbReference>
<keyword evidence="8" id="KW-1015">Disulfide bond</keyword>
<name>T1K4I4_TETUR</name>
<dbReference type="eggNOG" id="KOG3714">
    <property type="taxonomic scope" value="Eukaryota"/>
</dbReference>
<protein>
    <recommendedName>
        <fullName evidence="12">Metalloendopeptidase</fullName>
        <ecNumber evidence="12">3.4.24.-</ecNumber>
    </recommendedName>
</protein>
<evidence type="ECO:0000256" key="2">
    <source>
        <dbReference type="ARBA" id="ARBA00022536"/>
    </source>
</evidence>
<dbReference type="Gene3D" id="2.60.120.290">
    <property type="entry name" value="Spermadhesin, CUB domain"/>
    <property type="match status" value="1"/>
</dbReference>
<dbReference type="PRINTS" id="PR00480">
    <property type="entry name" value="ASTACIN"/>
</dbReference>
<feature type="binding site" evidence="11">
    <location>
        <position position="144"/>
    </location>
    <ligand>
        <name>Zn(2+)</name>
        <dbReference type="ChEBI" id="CHEBI:29105"/>
        <note>catalytic</note>
    </ligand>
</feature>
<dbReference type="PANTHER" id="PTHR10127:SF780">
    <property type="entry name" value="METALLOENDOPEPTIDASE"/>
    <property type="match status" value="1"/>
</dbReference>
<dbReference type="InterPro" id="IPR000859">
    <property type="entry name" value="CUB_dom"/>
</dbReference>
<evidence type="ECO:0000256" key="6">
    <source>
        <dbReference type="ARBA" id="ARBA00022833"/>
    </source>
</evidence>